<evidence type="ECO:0000313" key="4">
    <source>
        <dbReference type="Proteomes" id="UP000198211"/>
    </source>
</evidence>
<feature type="compositionally biased region" description="Basic and acidic residues" evidence="1">
    <location>
        <begin position="61"/>
        <end position="82"/>
    </location>
</feature>
<sequence>MNALRAESGLYENWELKNRSLLVSLRVGRNLHPNSKKTVNKANASKNKEESQSGKTSNSSDDAKARNDFATSERKRWQNKSDAKKTVDAVGCIPRDILMVGSVSDSHGADVEWVLDSACDIHVCNRQDLLSHLHSDSTHVFQGYDGNISGDDKVGNVQIRVRNHKQSHRDVVLQLDVLYRRSAHDNLLSLDVMEKDGWTLNTGLCEA</sequence>
<dbReference type="Pfam" id="PF22936">
    <property type="entry name" value="Pol_BBD"/>
    <property type="match status" value="1"/>
</dbReference>
<keyword evidence="4" id="KW-1185">Reference proteome</keyword>
<dbReference type="EMBL" id="NBNE01005975">
    <property type="protein sequence ID" value="OWZ02730.1"/>
    <property type="molecule type" value="Genomic_DNA"/>
</dbReference>
<dbReference type="OrthoDB" id="95110at2759"/>
<accession>A0A225VE27</accession>
<proteinExistence type="predicted"/>
<feature type="region of interest" description="Disordered" evidence="1">
    <location>
        <begin position="32"/>
        <end position="82"/>
    </location>
</feature>
<name>A0A225VE27_9STRA</name>
<reference evidence="4" key="1">
    <citation type="submission" date="2017-03" db="EMBL/GenBank/DDBJ databases">
        <title>Phytopthora megakarya and P. palmivora, two closely related causual agents of cacao black pod achieved similar genome size and gene model numbers by different mechanisms.</title>
        <authorList>
            <person name="Ali S."/>
            <person name="Shao J."/>
            <person name="Larry D.J."/>
            <person name="Kronmiller B."/>
            <person name="Shen D."/>
            <person name="Strem M.D."/>
            <person name="Melnick R.L."/>
            <person name="Guiltinan M.J."/>
            <person name="Tyler B.M."/>
            <person name="Meinhardt L.W."/>
            <person name="Bailey B.A."/>
        </authorList>
    </citation>
    <scope>NUCLEOTIDE SEQUENCE [LARGE SCALE GENOMIC DNA]</scope>
    <source>
        <strain evidence="4">zdho120</strain>
    </source>
</reference>
<evidence type="ECO:0000313" key="3">
    <source>
        <dbReference type="EMBL" id="OWZ02730.1"/>
    </source>
</evidence>
<evidence type="ECO:0000256" key="1">
    <source>
        <dbReference type="SAM" id="MobiDB-lite"/>
    </source>
</evidence>
<evidence type="ECO:0000259" key="2">
    <source>
        <dbReference type="Pfam" id="PF22936"/>
    </source>
</evidence>
<protein>
    <recommendedName>
        <fullName evidence="2">Retrovirus-related Pol polyprotein from transposon TNT 1-94-like beta-barrel domain-containing protein</fullName>
    </recommendedName>
</protein>
<feature type="domain" description="Retrovirus-related Pol polyprotein from transposon TNT 1-94-like beta-barrel" evidence="2">
    <location>
        <begin position="113"/>
        <end position="197"/>
    </location>
</feature>
<dbReference type="AlphaFoldDB" id="A0A225VE27"/>
<dbReference type="Proteomes" id="UP000198211">
    <property type="component" value="Unassembled WGS sequence"/>
</dbReference>
<comment type="caution">
    <text evidence="3">The sequence shown here is derived from an EMBL/GenBank/DDBJ whole genome shotgun (WGS) entry which is preliminary data.</text>
</comment>
<organism evidence="3 4">
    <name type="scientific">Phytophthora megakarya</name>
    <dbReference type="NCBI Taxonomy" id="4795"/>
    <lineage>
        <taxon>Eukaryota</taxon>
        <taxon>Sar</taxon>
        <taxon>Stramenopiles</taxon>
        <taxon>Oomycota</taxon>
        <taxon>Peronosporomycetes</taxon>
        <taxon>Peronosporales</taxon>
        <taxon>Peronosporaceae</taxon>
        <taxon>Phytophthora</taxon>
    </lineage>
</organism>
<gene>
    <name evidence="3" type="ORF">PHMEG_00025659</name>
</gene>
<dbReference type="InterPro" id="IPR054722">
    <property type="entry name" value="PolX-like_BBD"/>
</dbReference>